<dbReference type="Proteomes" id="UP001595816">
    <property type="component" value="Unassembled WGS sequence"/>
</dbReference>
<reference evidence="2" key="1">
    <citation type="journal article" date="2019" name="Int. J. Syst. Evol. Microbiol.">
        <title>The Global Catalogue of Microorganisms (GCM) 10K type strain sequencing project: providing services to taxonomists for standard genome sequencing and annotation.</title>
        <authorList>
            <consortium name="The Broad Institute Genomics Platform"/>
            <consortium name="The Broad Institute Genome Sequencing Center for Infectious Disease"/>
            <person name="Wu L."/>
            <person name="Ma J."/>
        </authorList>
    </citation>
    <scope>NUCLEOTIDE SEQUENCE [LARGE SCALE GENOMIC DNA]</scope>
    <source>
        <strain evidence="2">CGMCC 4.7289</strain>
    </source>
</reference>
<sequence length="91" mass="9622">MSQFADAIARLTIDKDFARATRLQPERIATLYGLTAAEADQLRQLADAANAERAAALRALLAAEPDDEPTLADAPAIGVPAGMPTLLTTKF</sequence>
<evidence type="ECO:0000313" key="1">
    <source>
        <dbReference type="EMBL" id="MFC4133226.1"/>
    </source>
</evidence>
<dbReference type="RefSeq" id="WP_253760967.1">
    <property type="nucleotide sequence ID" value="NZ_JAMZDZ010000001.1"/>
</dbReference>
<dbReference type="EMBL" id="JBHSAY010000010">
    <property type="protein sequence ID" value="MFC4133226.1"/>
    <property type="molecule type" value="Genomic_DNA"/>
</dbReference>
<proteinExistence type="predicted"/>
<keyword evidence="2" id="KW-1185">Reference proteome</keyword>
<protein>
    <submittedName>
        <fullName evidence="1">Uncharacterized protein</fullName>
    </submittedName>
</protein>
<accession>A0ABV8LQC9</accession>
<evidence type="ECO:0000313" key="2">
    <source>
        <dbReference type="Proteomes" id="UP001595816"/>
    </source>
</evidence>
<comment type="caution">
    <text evidence="1">The sequence shown here is derived from an EMBL/GenBank/DDBJ whole genome shotgun (WGS) entry which is preliminary data.</text>
</comment>
<name>A0ABV8LQC9_9ACTN</name>
<organism evidence="1 2">
    <name type="scientific">Hamadaea flava</name>
    <dbReference type="NCBI Taxonomy" id="1742688"/>
    <lineage>
        <taxon>Bacteria</taxon>
        <taxon>Bacillati</taxon>
        <taxon>Actinomycetota</taxon>
        <taxon>Actinomycetes</taxon>
        <taxon>Micromonosporales</taxon>
        <taxon>Micromonosporaceae</taxon>
        <taxon>Hamadaea</taxon>
    </lineage>
</organism>
<gene>
    <name evidence="1" type="ORF">ACFOZ4_21675</name>
</gene>